<keyword evidence="1" id="KW-0472">Membrane</keyword>
<name>Q1ISJ7_KORVE</name>
<dbReference type="AlphaFoldDB" id="Q1ISJ7"/>
<feature type="transmembrane region" description="Helical" evidence="1">
    <location>
        <begin position="93"/>
        <end position="111"/>
    </location>
</feature>
<dbReference type="KEGG" id="aba:Acid345_1150"/>
<dbReference type="eggNOG" id="ENOG5031B41">
    <property type="taxonomic scope" value="Bacteria"/>
</dbReference>
<evidence type="ECO:0008006" key="4">
    <source>
        <dbReference type="Google" id="ProtNLM"/>
    </source>
</evidence>
<evidence type="ECO:0000313" key="3">
    <source>
        <dbReference type="Proteomes" id="UP000002432"/>
    </source>
</evidence>
<dbReference type="EMBL" id="CP000360">
    <property type="protein sequence ID" value="ABF40153.1"/>
    <property type="molecule type" value="Genomic_DNA"/>
</dbReference>
<evidence type="ECO:0000313" key="2">
    <source>
        <dbReference type="EMBL" id="ABF40153.1"/>
    </source>
</evidence>
<evidence type="ECO:0000256" key="1">
    <source>
        <dbReference type="SAM" id="Phobius"/>
    </source>
</evidence>
<keyword evidence="1" id="KW-0812">Transmembrane</keyword>
<proteinExistence type="predicted"/>
<accession>Q1ISJ7</accession>
<protein>
    <recommendedName>
        <fullName evidence="4">Membrane-bound metal-dependent hydrolase</fullName>
    </recommendedName>
</protein>
<feature type="transmembrane region" description="Helical" evidence="1">
    <location>
        <begin position="163"/>
        <end position="185"/>
    </location>
</feature>
<gene>
    <name evidence="2" type="ordered locus">Acid345_1150</name>
</gene>
<reference evidence="2 3" key="1">
    <citation type="journal article" date="2009" name="Appl. Environ. Microbiol.">
        <title>Three genomes from the phylum Acidobacteria provide insight into the lifestyles of these microorganisms in soils.</title>
        <authorList>
            <person name="Ward N.L."/>
            <person name="Challacombe J.F."/>
            <person name="Janssen P.H."/>
            <person name="Henrissat B."/>
            <person name="Coutinho P.M."/>
            <person name="Wu M."/>
            <person name="Xie G."/>
            <person name="Haft D.H."/>
            <person name="Sait M."/>
            <person name="Badger J."/>
            <person name="Barabote R.D."/>
            <person name="Bradley B."/>
            <person name="Brettin T.S."/>
            <person name="Brinkac L.M."/>
            <person name="Bruce D."/>
            <person name="Creasy T."/>
            <person name="Daugherty S.C."/>
            <person name="Davidsen T.M."/>
            <person name="DeBoy R.T."/>
            <person name="Detter J.C."/>
            <person name="Dodson R.J."/>
            <person name="Durkin A.S."/>
            <person name="Ganapathy A."/>
            <person name="Gwinn-Giglio M."/>
            <person name="Han C.S."/>
            <person name="Khouri H."/>
            <person name="Kiss H."/>
            <person name="Kothari S.P."/>
            <person name="Madupu R."/>
            <person name="Nelson K.E."/>
            <person name="Nelson W.C."/>
            <person name="Paulsen I."/>
            <person name="Penn K."/>
            <person name="Ren Q."/>
            <person name="Rosovitz M.J."/>
            <person name="Selengut J.D."/>
            <person name="Shrivastava S."/>
            <person name="Sullivan S.A."/>
            <person name="Tapia R."/>
            <person name="Thompson L.S."/>
            <person name="Watkins K.L."/>
            <person name="Yang Q."/>
            <person name="Yu C."/>
            <person name="Zafar N."/>
            <person name="Zhou L."/>
            <person name="Kuske C.R."/>
        </authorList>
    </citation>
    <scope>NUCLEOTIDE SEQUENCE [LARGE SCALE GENOMIC DNA]</scope>
    <source>
        <strain evidence="2 3">Ellin345</strain>
    </source>
</reference>
<feature type="transmembrane region" description="Helical" evidence="1">
    <location>
        <begin position="131"/>
        <end position="151"/>
    </location>
</feature>
<dbReference type="EnsemblBacteria" id="ABF40153">
    <property type="protein sequence ID" value="ABF40153"/>
    <property type="gene ID" value="Acid345_1150"/>
</dbReference>
<dbReference type="OrthoDB" id="327431at2"/>
<feature type="transmembrane region" description="Helical" evidence="1">
    <location>
        <begin position="63"/>
        <end position="86"/>
    </location>
</feature>
<dbReference type="HOGENOM" id="CLU_094318_0_0_0"/>
<feature type="transmembrane region" description="Helical" evidence="1">
    <location>
        <begin position="191"/>
        <end position="208"/>
    </location>
</feature>
<dbReference type="RefSeq" id="WP_011521955.1">
    <property type="nucleotide sequence ID" value="NC_008009.1"/>
</dbReference>
<sequence>MFVGHFAVALAGKKAAPRASLGTLVMAAQWLDLLWPIFLLLNLEQVRPAPGITKFTPFDFVSYPWTHSLACVLGWAVVFGGVYFAVKRFGRESWVLGALVVSHWILDWLTHRPDLPLYPGGPKVGLGLWNSIGGTLAVELLIFCMGSYVYLTTTRAKDKIGSWALWAFLWFLLVMYLVSTFGQTVPDQKQLGWGGLAMWMFVPWAYWIDRHRLVRAA</sequence>
<organism evidence="2 3">
    <name type="scientific">Koribacter versatilis (strain Ellin345)</name>
    <dbReference type="NCBI Taxonomy" id="204669"/>
    <lineage>
        <taxon>Bacteria</taxon>
        <taxon>Pseudomonadati</taxon>
        <taxon>Acidobacteriota</taxon>
        <taxon>Terriglobia</taxon>
        <taxon>Terriglobales</taxon>
        <taxon>Candidatus Korobacteraceae</taxon>
        <taxon>Candidatus Korobacter</taxon>
    </lineage>
</organism>
<feature type="transmembrane region" description="Helical" evidence="1">
    <location>
        <begin position="21"/>
        <end position="43"/>
    </location>
</feature>
<dbReference type="Proteomes" id="UP000002432">
    <property type="component" value="Chromosome"/>
</dbReference>
<dbReference type="STRING" id="204669.Acid345_1150"/>
<keyword evidence="1" id="KW-1133">Transmembrane helix</keyword>
<keyword evidence="3" id="KW-1185">Reference proteome</keyword>